<organism evidence="2 3">
    <name type="scientific">Hypsibius exemplaris</name>
    <name type="common">Freshwater tardigrade</name>
    <dbReference type="NCBI Taxonomy" id="2072580"/>
    <lineage>
        <taxon>Eukaryota</taxon>
        <taxon>Metazoa</taxon>
        <taxon>Ecdysozoa</taxon>
        <taxon>Tardigrada</taxon>
        <taxon>Eutardigrada</taxon>
        <taxon>Parachela</taxon>
        <taxon>Hypsibioidea</taxon>
        <taxon>Hypsibiidae</taxon>
        <taxon>Hypsibius</taxon>
    </lineage>
</organism>
<feature type="compositionally biased region" description="Polar residues" evidence="1">
    <location>
        <begin position="306"/>
        <end position="318"/>
    </location>
</feature>
<dbReference type="OrthoDB" id="8916892at2759"/>
<evidence type="ECO:0000313" key="3">
    <source>
        <dbReference type="Proteomes" id="UP000192578"/>
    </source>
</evidence>
<evidence type="ECO:0000256" key="1">
    <source>
        <dbReference type="SAM" id="MobiDB-lite"/>
    </source>
</evidence>
<dbReference type="AlphaFoldDB" id="A0A9X6N8Z6"/>
<dbReference type="Proteomes" id="UP000192578">
    <property type="component" value="Unassembled WGS sequence"/>
</dbReference>
<keyword evidence="3" id="KW-1185">Reference proteome</keyword>
<feature type="region of interest" description="Disordered" evidence="1">
    <location>
        <begin position="192"/>
        <end position="385"/>
    </location>
</feature>
<feature type="compositionally biased region" description="Polar residues" evidence="1">
    <location>
        <begin position="271"/>
        <end position="283"/>
    </location>
</feature>
<sequence length="473" mass="51985">MASDNKDSSSSQQTAKSSETQDQLRVTAVDQALDFSLLTSKGLGSRRCYSMAELTEIAKRPLSKVCPAPLNLEKATSNNTLWLLKIIPGAHQEPQSSSDRPLVTAEERARALRSQDTDLGITFKPQRLSFTDGCRTSNAMSPQKSTKTIAVLSATKDGITRDSLEAFGDRLRQQDSGGIVRVGSLQRGIQRSYNNQHLDDRDFGRGGGGYPRNSRDQDDNRQHPYHTGGDLEQEETEWMNDGPTSQNECIELRGDGAAASRGCEAQGGTGSDQTDQSAESLQAASAKKTTPAEHQSSAVPDGDSSLLDQTDKSSNPNLSFGRRSRFTDIFSSNPSPPDLKQIVDQPKQPADSSPSIPALFSATPATKQQQQQQPSPITLNQPFSPQEAGRGLLQMLQKNDAPQAVPPLKPAVFKTLEDIEAEHQQKFPSAPHPALQQQQQRQLLEQQLLQIQHLQQQQQRQLFMQQQQPRRTV</sequence>
<gene>
    <name evidence="2" type="ORF">BV898_14481</name>
</gene>
<feature type="compositionally biased region" description="Basic and acidic residues" evidence="1">
    <location>
        <begin position="213"/>
        <end position="222"/>
    </location>
</feature>
<protein>
    <submittedName>
        <fullName evidence="2">Uncharacterized protein</fullName>
    </submittedName>
</protein>
<evidence type="ECO:0000313" key="2">
    <source>
        <dbReference type="EMBL" id="OWA49947.1"/>
    </source>
</evidence>
<reference evidence="3" key="1">
    <citation type="submission" date="2017-01" db="EMBL/GenBank/DDBJ databases">
        <title>Comparative genomics of anhydrobiosis in the tardigrade Hypsibius dujardini.</title>
        <authorList>
            <person name="Yoshida Y."/>
            <person name="Koutsovoulos G."/>
            <person name="Laetsch D."/>
            <person name="Stevens L."/>
            <person name="Kumar S."/>
            <person name="Horikawa D."/>
            <person name="Ishino K."/>
            <person name="Komine S."/>
            <person name="Tomita M."/>
            <person name="Blaxter M."/>
            <person name="Arakawa K."/>
        </authorList>
    </citation>
    <scope>NUCLEOTIDE SEQUENCE [LARGE SCALE GENOMIC DNA]</scope>
    <source>
        <strain evidence="3">Z151</strain>
    </source>
</reference>
<comment type="caution">
    <text evidence="2">The sequence shown here is derived from an EMBL/GenBank/DDBJ whole genome shotgun (WGS) entry which is preliminary data.</text>
</comment>
<feature type="compositionally biased region" description="Low complexity" evidence="1">
    <location>
        <begin position="8"/>
        <end position="21"/>
    </location>
</feature>
<accession>A0A9X6N8Z6</accession>
<dbReference type="EMBL" id="MTYJ01000178">
    <property type="protein sequence ID" value="OWA49947.1"/>
    <property type="molecule type" value="Genomic_DNA"/>
</dbReference>
<name>A0A9X6N8Z6_HYPEX</name>
<feature type="compositionally biased region" description="Polar residues" evidence="1">
    <location>
        <begin position="374"/>
        <end position="384"/>
    </location>
</feature>
<feature type="region of interest" description="Disordered" evidence="1">
    <location>
        <begin position="1"/>
        <end position="23"/>
    </location>
</feature>
<proteinExistence type="predicted"/>